<feature type="transmembrane region" description="Helical" evidence="9">
    <location>
        <begin position="273"/>
        <end position="297"/>
    </location>
</feature>
<keyword evidence="3" id="KW-0337">GPI-anchor biosynthesis</keyword>
<evidence type="ECO:0000256" key="9">
    <source>
        <dbReference type="SAM" id="Phobius"/>
    </source>
</evidence>
<evidence type="ECO:0000256" key="6">
    <source>
        <dbReference type="ARBA" id="ARBA00022989"/>
    </source>
</evidence>
<accession>A0ABY7CQX3</accession>
<feature type="transmembrane region" description="Helical" evidence="9">
    <location>
        <begin position="318"/>
        <end position="342"/>
    </location>
</feature>
<evidence type="ECO:0000256" key="2">
    <source>
        <dbReference type="ARBA" id="ARBA00004687"/>
    </source>
</evidence>
<keyword evidence="4 9" id="KW-0812">Transmembrane</keyword>
<feature type="transmembrane region" description="Helical" evidence="9">
    <location>
        <begin position="348"/>
        <end position="372"/>
    </location>
</feature>
<evidence type="ECO:0000256" key="8">
    <source>
        <dbReference type="SAM" id="MobiDB-lite"/>
    </source>
</evidence>
<evidence type="ECO:0000256" key="1">
    <source>
        <dbReference type="ARBA" id="ARBA00004477"/>
    </source>
</evidence>
<dbReference type="EMBL" id="CP110428">
    <property type="protein sequence ID" value="WAQ87604.1"/>
    <property type="molecule type" value="Genomic_DNA"/>
</dbReference>
<sequence length="387" mass="42199">MGVGLAIIALTGNPNLPAPSGPENCLFGVGHQKNKKKTLEKQQRCRVGAGPPDDNQPAKPGQKPEQTPAASPLHGRRSLPVSNPRSSALGRGFASSSLARQSKQANKRPVFFKVSAGGKARGTIKSKLPILSSLGLRTKYYSVVPLNLLFIHFTLYYLPGKLLSSPEDGRPGATPSLEHLVRHPIRSLAIINLGALLVQLWFTNFLRSWRNSLAGPAPETPSEKHRPLPKKRMLASQLKTLLLSLIHAPPSEFRKQLAKELDPKLRSLISRSTLNLGLACFLGLLSFFPASLLLGWNQAREKPNWIRIFSTFQPKNEIEVAILFPAIGACVGTWLGTIPIPLDWDQHWQAWAITCLVCASGGHAVGSVVPIIHSALYASRHPLEMTS</sequence>
<evidence type="ECO:0000313" key="11">
    <source>
        <dbReference type="Proteomes" id="UP001164743"/>
    </source>
</evidence>
<evidence type="ECO:0000256" key="7">
    <source>
        <dbReference type="ARBA" id="ARBA00023136"/>
    </source>
</evidence>
<comment type="subcellular location">
    <subcellularLocation>
        <location evidence="1">Endoplasmic reticulum membrane</location>
        <topology evidence="1">Multi-pass membrane protein</topology>
    </subcellularLocation>
</comment>
<keyword evidence="11" id="KW-1185">Reference proteome</keyword>
<feature type="region of interest" description="Disordered" evidence="8">
    <location>
        <begin position="27"/>
        <end position="101"/>
    </location>
</feature>
<dbReference type="RefSeq" id="XP_053023159.1">
    <property type="nucleotide sequence ID" value="XM_053171946.1"/>
</dbReference>
<proteinExistence type="predicted"/>
<evidence type="ECO:0008006" key="12">
    <source>
        <dbReference type="Google" id="ProtNLM"/>
    </source>
</evidence>
<evidence type="ECO:0000256" key="5">
    <source>
        <dbReference type="ARBA" id="ARBA00022824"/>
    </source>
</evidence>
<dbReference type="Proteomes" id="UP001164743">
    <property type="component" value="Chromosome 8A"/>
</dbReference>
<dbReference type="InterPro" id="IPR009580">
    <property type="entry name" value="GPI_biosynthesis_protein_Pig-F"/>
</dbReference>
<comment type="pathway">
    <text evidence="2">Glycolipid biosynthesis; glycosylphosphatidylinositol-anchor biosynthesis.</text>
</comment>
<keyword evidence="5" id="KW-0256">Endoplasmic reticulum</keyword>
<gene>
    <name evidence="10" type="ORF">PtA15_8A508</name>
</gene>
<dbReference type="GeneID" id="77812841"/>
<dbReference type="Pfam" id="PF06699">
    <property type="entry name" value="PIG-F"/>
    <property type="match status" value="1"/>
</dbReference>
<keyword evidence="6 9" id="KW-1133">Transmembrane helix</keyword>
<evidence type="ECO:0000313" key="10">
    <source>
        <dbReference type="EMBL" id="WAQ87604.1"/>
    </source>
</evidence>
<keyword evidence="7 9" id="KW-0472">Membrane</keyword>
<evidence type="ECO:0000256" key="4">
    <source>
        <dbReference type="ARBA" id="ARBA00022692"/>
    </source>
</evidence>
<evidence type="ECO:0000256" key="3">
    <source>
        <dbReference type="ARBA" id="ARBA00022502"/>
    </source>
</evidence>
<reference evidence="10" key="1">
    <citation type="submission" date="2022-10" db="EMBL/GenBank/DDBJ databases">
        <title>Puccinia triticina Genome sequencing and assembly.</title>
        <authorList>
            <person name="Li C."/>
        </authorList>
    </citation>
    <scope>NUCLEOTIDE SEQUENCE</scope>
    <source>
        <strain evidence="10">Pt15</strain>
    </source>
</reference>
<name>A0ABY7CQX3_9BASI</name>
<organism evidence="10 11">
    <name type="scientific">Puccinia triticina</name>
    <dbReference type="NCBI Taxonomy" id="208348"/>
    <lineage>
        <taxon>Eukaryota</taxon>
        <taxon>Fungi</taxon>
        <taxon>Dikarya</taxon>
        <taxon>Basidiomycota</taxon>
        <taxon>Pucciniomycotina</taxon>
        <taxon>Pucciniomycetes</taxon>
        <taxon>Pucciniales</taxon>
        <taxon>Pucciniaceae</taxon>
        <taxon>Puccinia</taxon>
    </lineage>
</organism>
<protein>
    <recommendedName>
        <fullName evidence="12">Glycosylphosphatidylinositol anchor biosynthesis protein 11</fullName>
    </recommendedName>
</protein>